<protein>
    <recommendedName>
        <fullName evidence="1">5'-3' exonuclease alpha-helical arch N-terminal domain-containing protein</fullName>
    </recommendedName>
</protein>
<keyword evidence="3" id="KW-1185">Reference proteome</keyword>
<proteinExistence type="predicted"/>
<dbReference type="OrthoDB" id="2392051at2759"/>
<gene>
    <name evidence="2" type="ORF">DSTB1V02_LOCUS13706</name>
</gene>
<evidence type="ECO:0000313" key="2">
    <source>
        <dbReference type="EMBL" id="CAD7253960.1"/>
    </source>
</evidence>
<evidence type="ECO:0000313" key="3">
    <source>
        <dbReference type="Proteomes" id="UP000677054"/>
    </source>
</evidence>
<dbReference type="InterPro" id="IPR029060">
    <property type="entry name" value="PIN-like_dom_sf"/>
</dbReference>
<dbReference type="AlphaFoldDB" id="A0A7R9FT78"/>
<dbReference type="GO" id="GO:0033567">
    <property type="term" value="P:DNA replication, Okazaki fragment processing"/>
    <property type="evidence" value="ECO:0007669"/>
    <property type="project" value="InterPro"/>
</dbReference>
<dbReference type="PANTHER" id="PTHR42646">
    <property type="entry name" value="FLAP ENDONUCLEASE XNI"/>
    <property type="match status" value="1"/>
</dbReference>
<name>A0A7R9FT78_9CRUS</name>
<dbReference type="Gene3D" id="3.40.50.1010">
    <property type="entry name" value="5'-nuclease"/>
    <property type="match status" value="1"/>
</dbReference>
<dbReference type="SUPFAM" id="SSF88723">
    <property type="entry name" value="PIN domain-like"/>
    <property type="match status" value="1"/>
</dbReference>
<dbReference type="GO" id="GO:0017108">
    <property type="term" value="F:5'-flap endonuclease activity"/>
    <property type="evidence" value="ECO:0007669"/>
    <property type="project" value="InterPro"/>
</dbReference>
<dbReference type="CDD" id="cd09859">
    <property type="entry name" value="PIN_53EXO"/>
    <property type="match status" value="1"/>
</dbReference>
<dbReference type="PANTHER" id="PTHR42646:SF2">
    <property type="entry name" value="5'-3' EXONUCLEASE FAMILY PROTEIN"/>
    <property type="match status" value="1"/>
</dbReference>
<dbReference type="EMBL" id="CAJPEV010007243">
    <property type="protein sequence ID" value="CAG0904656.1"/>
    <property type="molecule type" value="Genomic_DNA"/>
</dbReference>
<evidence type="ECO:0000259" key="1">
    <source>
        <dbReference type="Pfam" id="PF02739"/>
    </source>
</evidence>
<dbReference type="Pfam" id="PF02739">
    <property type="entry name" value="5_3_exonuc_N"/>
    <property type="match status" value="1"/>
</dbReference>
<dbReference type="InterPro" id="IPR020046">
    <property type="entry name" value="5-3_exonucl_a-hlix_arch_N"/>
</dbReference>
<feature type="domain" description="5'-3' exonuclease alpha-helical arch N-terminal" evidence="1">
    <location>
        <begin position="3"/>
        <end position="64"/>
    </location>
</feature>
<reference evidence="2" key="1">
    <citation type="submission" date="2020-11" db="EMBL/GenBank/DDBJ databases">
        <authorList>
            <person name="Tran Van P."/>
        </authorList>
    </citation>
    <scope>NUCLEOTIDE SEQUENCE</scope>
</reference>
<dbReference type="InterPro" id="IPR038969">
    <property type="entry name" value="FEN"/>
</dbReference>
<sequence length="67" mass="7592">MGPTDRATEHEFYKANRQETPEDITIAVPWIKEILKGFHIPILEFSGYEADDIIGTIAKKKAKEVCS</sequence>
<organism evidence="2">
    <name type="scientific">Darwinula stevensoni</name>
    <dbReference type="NCBI Taxonomy" id="69355"/>
    <lineage>
        <taxon>Eukaryota</taxon>
        <taxon>Metazoa</taxon>
        <taxon>Ecdysozoa</taxon>
        <taxon>Arthropoda</taxon>
        <taxon>Crustacea</taxon>
        <taxon>Oligostraca</taxon>
        <taxon>Ostracoda</taxon>
        <taxon>Podocopa</taxon>
        <taxon>Podocopida</taxon>
        <taxon>Darwinulocopina</taxon>
        <taxon>Darwinuloidea</taxon>
        <taxon>Darwinulidae</taxon>
        <taxon>Darwinula</taxon>
    </lineage>
</organism>
<accession>A0A7R9FT78</accession>
<dbReference type="GO" id="GO:0003677">
    <property type="term" value="F:DNA binding"/>
    <property type="evidence" value="ECO:0007669"/>
    <property type="project" value="InterPro"/>
</dbReference>
<dbReference type="EMBL" id="LR906760">
    <property type="protein sequence ID" value="CAD7253960.1"/>
    <property type="molecule type" value="Genomic_DNA"/>
</dbReference>
<dbReference type="Proteomes" id="UP000677054">
    <property type="component" value="Unassembled WGS sequence"/>
</dbReference>